<protein>
    <submittedName>
        <fullName evidence="3">RAMP superfamily protein</fullName>
    </submittedName>
</protein>
<dbReference type="PANTHER" id="PTHR35579">
    <property type="entry name" value="CRISPR SYSTEM CMS ENDORIBONUCLEASE CSM3"/>
    <property type="match status" value="1"/>
</dbReference>
<dbReference type="PANTHER" id="PTHR35579:SF3">
    <property type="entry name" value="CRISPR SYSTEM CMS ENDORIBONUCLEASE CSM3"/>
    <property type="match status" value="1"/>
</dbReference>
<comment type="caution">
    <text evidence="3">The sequence shown here is derived from an EMBL/GenBank/DDBJ whole genome shotgun (WGS) entry which is preliminary data.</text>
</comment>
<sequence length="224" mass="24994">MSIYQLKIKLLSDTTFGRGDGVAGLLDQEVEYDSHGFPYLRGRTLKGLLSEECDNLVAVLPNDGTRENWQQVAADLLGSPGSTLDTIAQMHVGDACLPKDLREAVAQELKFDPNLKSVDILESLTSIRRQTAIDPKEGIPDKHSLRSARVILRDLEFMAFLHFETSPTDEMLSLLVAGIWALRRVGSGRNRGRGHVRCRLFNDQGQEMNEDYLPRFGAIEKQAV</sequence>
<dbReference type="Pfam" id="PF03787">
    <property type="entry name" value="RAMPs"/>
    <property type="match status" value="1"/>
</dbReference>
<name>A0ABS3FN16_9CYAN</name>
<dbReference type="Proteomes" id="UP000664844">
    <property type="component" value="Unassembled WGS sequence"/>
</dbReference>
<keyword evidence="1" id="KW-0051">Antiviral defense</keyword>
<dbReference type="RefSeq" id="WP_207087062.1">
    <property type="nucleotide sequence ID" value="NZ_JAFLQW010000136.1"/>
</dbReference>
<proteinExistence type="predicted"/>
<evidence type="ECO:0000256" key="1">
    <source>
        <dbReference type="ARBA" id="ARBA00023118"/>
    </source>
</evidence>
<organism evidence="3 4">
    <name type="scientific">Phormidium pseudopriestleyi FRX01</name>
    <dbReference type="NCBI Taxonomy" id="1759528"/>
    <lineage>
        <taxon>Bacteria</taxon>
        <taxon>Bacillati</taxon>
        <taxon>Cyanobacteriota</taxon>
        <taxon>Cyanophyceae</taxon>
        <taxon>Oscillatoriophycideae</taxon>
        <taxon>Oscillatoriales</taxon>
        <taxon>Oscillatoriaceae</taxon>
        <taxon>Phormidium</taxon>
    </lineage>
</organism>
<dbReference type="InterPro" id="IPR005537">
    <property type="entry name" value="RAMP_III_fam"/>
</dbReference>
<dbReference type="InterPro" id="IPR052216">
    <property type="entry name" value="CRISPR_Csm3_endoribonuclease"/>
</dbReference>
<feature type="domain" description="CRISPR type III-associated protein" evidence="2">
    <location>
        <begin position="7"/>
        <end position="196"/>
    </location>
</feature>
<dbReference type="EMBL" id="JAFLQW010000136">
    <property type="protein sequence ID" value="MBO0348513.1"/>
    <property type="molecule type" value="Genomic_DNA"/>
</dbReference>
<reference evidence="3 4" key="1">
    <citation type="submission" date="2021-03" db="EMBL/GenBank/DDBJ databases">
        <title>Metabolic Capacity of the Antarctic Cyanobacterium Phormidium pseudopriestleyi that Sustains Oxygenic Photosynthesis in the Presence of Hydrogen Sulfide.</title>
        <authorList>
            <person name="Lumian J.E."/>
            <person name="Jungblut A.D."/>
            <person name="Dillon M.L."/>
            <person name="Hawes I."/>
            <person name="Doran P.T."/>
            <person name="Mackey T.J."/>
            <person name="Dick G.J."/>
            <person name="Grettenberger C.L."/>
            <person name="Sumner D.Y."/>
        </authorList>
    </citation>
    <scope>NUCLEOTIDE SEQUENCE [LARGE SCALE GENOMIC DNA]</scope>
    <source>
        <strain evidence="3 4">FRX01</strain>
    </source>
</reference>
<keyword evidence="4" id="KW-1185">Reference proteome</keyword>
<evidence type="ECO:0000259" key="2">
    <source>
        <dbReference type="Pfam" id="PF03787"/>
    </source>
</evidence>
<evidence type="ECO:0000313" key="3">
    <source>
        <dbReference type="EMBL" id="MBO0348513.1"/>
    </source>
</evidence>
<accession>A0ABS3FN16</accession>
<dbReference type="CDD" id="cd09726">
    <property type="entry name" value="RAMP_I_III"/>
    <property type="match status" value="1"/>
</dbReference>
<evidence type="ECO:0000313" key="4">
    <source>
        <dbReference type="Proteomes" id="UP000664844"/>
    </source>
</evidence>
<gene>
    <name evidence="3" type="ORF">J0895_05215</name>
</gene>